<name>G9NIR1_HYPAI</name>
<accession>G9NIR1</accession>
<dbReference type="AlphaFoldDB" id="G9NIR1"/>
<protein>
    <submittedName>
        <fullName evidence="1">Uncharacterized protein</fullName>
    </submittedName>
</protein>
<evidence type="ECO:0000313" key="2">
    <source>
        <dbReference type="Proteomes" id="UP000005426"/>
    </source>
</evidence>
<proteinExistence type="predicted"/>
<evidence type="ECO:0000313" key="1">
    <source>
        <dbReference type="EMBL" id="EHK49671.1"/>
    </source>
</evidence>
<reference evidence="1 2" key="1">
    <citation type="journal article" date="2011" name="Genome Biol.">
        <title>Comparative genome sequence analysis underscores mycoparasitism as the ancestral life style of Trichoderma.</title>
        <authorList>
            <person name="Kubicek C.P."/>
            <person name="Herrera-Estrella A."/>
            <person name="Seidl-Seiboth V."/>
            <person name="Martinez D.A."/>
            <person name="Druzhinina I.S."/>
            <person name="Thon M."/>
            <person name="Zeilinger S."/>
            <person name="Casas-Flores S."/>
            <person name="Horwitz B.A."/>
            <person name="Mukherjee P.K."/>
            <person name="Mukherjee M."/>
            <person name="Kredics L."/>
            <person name="Alcaraz L.D."/>
            <person name="Aerts A."/>
            <person name="Antal Z."/>
            <person name="Atanasova L."/>
            <person name="Cervantes-Badillo M.G."/>
            <person name="Challacombe J."/>
            <person name="Chertkov O."/>
            <person name="McCluskey K."/>
            <person name="Coulpier F."/>
            <person name="Deshpande N."/>
            <person name="von Doehren H."/>
            <person name="Ebbole D.J."/>
            <person name="Esquivel-Naranjo E.U."/>
            <person name="Fekete E."/>
            <person name="Flipphi M."/>
            <person name="Glaser F."/>
            <person name="Gomez-Rodriguez E.Y."/>
            <person name="Gruber S."/>
            <person name="Han C."/>
            <person name="Henrissat B."/>
            <person name="Hermosa R."/>
            <person name="Hernandez-Onate M."/>
            <person name="Karaffa L."/>
            <person name="Kosti I."/>
            <person name="Le Crom S."/>
            <person name="Lindquist E."/>
            <person name="Lucas S."/>
            <person name="Luebeck M."/>
            <person name="Luebeck P.S."/>
            <person name="Margeot A."/>
            <person name="Metz B."/>
            <person name="Misra M."/>
            <person name="Nevalainen H."/>
            <person name="Omann M."/>
            <person name="Packer N."/>
            <person name="Perrone G."/>
            <person name="Uresti-Rivera E.E."/>
            <person name="Salamov A."/>
            <person name="Schmoll M."/>
            <person name="Seiboth B."/>
            <person name="Shapiro H."/>
            <person name="Sukno S."/>
            <person name="Tamayo-Ramos J.A."/>
            <person name="Tisch D."/>
            <person name="Wiest A."/>
            <person name="Wilkinson H.H."/>
            <person name="Zhang M."/>
            <person name="Coutinho P.M."/>
            <person name="Kenerley C.M."/>
            <person name="Monte E."/>
            <person name="Baker S.E."/>
            <person name="Grigoriev I.V."/>
        </authorList>
    </citation>
    <scope>NUCLEOTIDE SEQUENCE [LARGE SCALE GENOMIC DNA]</scope>
    <source>
        <strain evidence="2">ATCC 20476 / IMI 206040</strain>
    </source>
</reference>
<comment type="caution">
    <text evidence="1">The sequence shown here is derived from an EMBL/GenBank/DDBJ whole genome shotgun (WGS) entry which is preliminary data.</text>
</comment>
<gene>
    <name evidence="1" type="ORF">TRIATDRAFT_297583</name>
</gene>
<dbReference type="EMBL" id="ABDG02000016">
    <property type="protein sequence ID" value="EHK49671.1"/>
    <property type="molecule type" value="Genomic_DNA"/>
</dbReference>
<keyword evidence="2" id="KW-1185">Reference proteome</keyword>
<dbReference type="Proteomes" id="UP000005426">
    <property type="component" value="Unassembled WGS sequence"/>
</dbReference>
<sequence>MLFLFPILSPYQQSLSIICLSSKLNPPMYTKMPLYQILSSHALMPHPSNLTLNKHDIKHHKSSHHSSPISAPLSLLLTIFLTEPPGSFIPVFSPSQPLSAARTAHSRTILSP</sequence>
<dbReference type="HOGENOM" id="CLU_2146210_0_0_1"/>
<organism evidence="1 2">
    <name type="scientific">Hypocrea atroviridis (strain ATCC 20476 / IMI 206040)</name>
    <name type="common">Trichoderma atroviride</name>
    <dbReference type="NCBI Taxonomy" id="452589"/>
    <lineage>
        <taxon>Eukaryota</taxon>
        <taxon>Fungi</taxon>
        <taxon>Dikarya</taxon>
        <taxon>Ascomycota</taxon>
        <taxon>Pezizomycotina</taxon>
        <taxon>Sordariomycetes</taxon>
        <taxon>Hypocreomycetidae</taxon>
        <taxon>Hypocreales</taxon>
        <taxon>Hypocreaceae</taxon>
        <taxon>Trichoderma</taxon>
    </lineage>
</organism>